<sequence>MEGKDLPFVVDTSRFQTENLNVPEDMRIFREKVTSHFQDAFQSIPEYKISKNMELGQYMRQHPESVIFIPQKDLHLFPVVVEEAERFSKEHHIEDLAAKPTIVRDHEFEHIQKAWELGVSLRGVGFVLFKKNGGSLFGGFVAAPSNEQLSILDQIKLRLAPNKPSKEDWSEALKIILGSGNLSELLENITNQELLLVISDKVLPKPISNSLAKLMEKS</sequence>
<comment type="caution">
    <text evidence="1">The sequence shown here is derived from an EMBL/GenBank/DDBJ whole genome shotgun (WGS) entry which is preliminary data.</text>
</comment>
<organism evidence="1 2">
    <name type="scientific">Candidatus Amesbacteria bacterium GW2011_GWA2_47_11b</name>
    <dbReference type="NCBI Taxonomy" id="1618358"/>
    <lineage>
        <taxon>Bacteria</taxon>
        <taxon>Candidatus Amesiibacteriota</taxon>
    </lineage>
</organism>
<dbReference type="AlphaFoldDB" id="A0A0G1RK59"/>
<evidence type="ECO:0000313" key="2">
    <source>
        <dbReference type="Proteomes" id="UP000034307"/>
    </source>
</evidence>
<reference evidence="1 2" key="1">
    <citation type="journal article" date="2015" name="Nature">
        <title>rRNA introns, odd ribosomes, and small enigmatic genomes across a large radiation of phyla.</title>
        <authorList>
            <person name="Brown C.T."/>
            <person name="Hug L.A."/>
            <person name="Thomas B.C."/>
            <person name="Sharon I."/>
            <person name="Castelle C.J."/>
            <person name="Singh A."/>
            <person name="Wilkins M.J."/>
            <person name="Williams K.H."/>
            <person name="Banfield J.F."/>
        </authorList>
    </citation>
    <scope>NUCLEOTIDE SEQUENCE [LARGE SCALE GENOMIC DNA]</scope>
</reference>
<evidence type="ECO:0000313" key="1">
    <source>
        <dbReference type="EMBL" id="KKU57472.1"/>
    </source>
</evidence>
<accession>A0A0G1RK59</accession>
<gene>
    <name evidence="1" type="ORF">UX80_C0015G0006</name>
</gene>
<protein>
    <submittedName>
        <fullName evidence="1">Uncharacterized protein</fullName>
    </submittedName>
</protein>
<dbReference type="EMBL" id="LCNO01000015">
    <property type="protein sequence ID" value="KKU57472.1"/>
    <property type="molecule type" value="Genomic_DNA"/>
</dbReference>
<proteinExistence type="predicted"/>
<dbReference type="Proteomes" id="UP000034307">
    <property type="component" value="Unassembled WGS sequence"/>
</dbReference>
<name>A0A0G1RK59_9BACT</name>